<dbReference type="AlphaFoldDB" id="A0A1H6MUL5"/>
<dbReference type="Proteomes" id="UP000199634">
    <property type="component" value="Unassembled WGS sequence"/>
</dbReference>
<evidence type="ECO:0008006" key="3">
    <source>
        <dbReference type="Google" id="ProtNLM"/>
    </source>
</evidence>
<evidence type="ECO:0000313" key="2">
    <source>
        <dbReference type="Proteomes" id="UP000199634"/>
    </source>
</evidence>
<dbReference type="Gene3D" id="3.10.450.50">
    <property type="match status" value="1"/>
</dbReference>
<evidence type="ECO:0000313" key="1">
    <source>
        <dbReference type="EMBL" id="SEI01428.1"/>
    </source>
</evidence>
<keyword evidence="2" id="KW-1185">Reference proteome</keyword>
<dbReference type="OrthoDB" id="6692273at2"/>
<reference evidence="1 2" key="1">
    <citation type="submission" date="2016-10" db="EMBL/GenBank/DDBJ databases">
        <authorList>
            <person name="de Groot N.N."/>
        </authorList>
    </citation>
    <scope>NUCLEOTIDE SEQUENCE [LARGE SCALE GENOMIC DNA]</scope>
    <source>
        <strain evidence="1 2">CGMCC 1.10825</strain>
    </source>
</reference>
<dbReference type="RefSeq" id="WP_091102406.1">
    <property type="nucleotide sequence ID" value="NZ_FNXE01000059.1"/>
</dbReference>
<accession>A0A1H6MUL5</accession>
<dbReference type="EMBL" id="FNXE01000059">
    <property type="protein sequence ID" value="SEI01428.1"/>
    <property type="molecule type" value="Genomic_DNA"/>
</dbReference>
<sequence length="125" mass="14189">MVKVIVEADCGNAPRKEFLKQFHIALANSDSNFVIENITDNIHWEIVGNHTITNKEEFEKRILDSPLWNVKELIIDAIITHGNEASANGTVVTSDDLKFAFCNVYKFKGFKGTLLKSIQTYLIEF</sequence>
<protein>
    <recommendedName>
        <fullName evidence="3">Nuclear transport factor 2 family protein</fullName>
    </recommendedName>
</protein>
<dbReference type="STRING" id="1159016.SAMN02927937_02738"/>
<proteinExistence type="predicted"/>
<gene>
    <name evidence="1" type="ORF">SAMN02927937_02738</name>
</gene>
<name>A0A1H6MUL5_9FLAO</name>
<organism evidence="1 2">
    <name type="scientific">Paenimyroides marinum</name>
    <dbReference type="NCBI Taxonomy" id="1159016"/>
    <lineage>
        <taxon>Bacteria</taxon>
        <taxon>Pseudomonadati</taxon>
        <taxon>Bacteroidota</taxon>
        <taxon>Flavobacteriia</taxon>
        <taxon>Flavobacteriales</taxon>
        <taxon>Flavobacteriaceae</taxon>
        <taxon>Paenimyroides</taxon>
    </lineage>
</organism>